<accession>A0ABP9S420</accession>
<sequence length="180" mass="19567">MTLILRSLGAPDQEASPSSFDRQAQARFLLHKLAVRRGEKILVHGQADAAIVAQLAASVGNSGCVTLLQESTDGAVTPLGFGRETPQVVMMQAGPTQDAQEYDAVVITPHTLSAPSEAYLDAAWRRVRKGGRVMLALPQGDEFTAQLRQLVTEAGRTGFASRYRRCCDKHCVWIGVKYSR</sequence>
<dbReference type="EMBL" id="BAABLF010000009">
    <property type="protein sequence ID" value="GAA5191094.1"/>
    <property type="molecule type" value="Genomic_DNA"/>
</dbReference>
<dbReference type="SUPFAM" id="SSF53335">
    <property type="entry name" value="S-adenosyl-L-methionine-dependent methyltransferases"/>
    <property type="match status" value="1"/>
</dbReference>
<dbReference type="Proteomes" id="UP001501600">
    <property type="component" value="Unassembled WGS sequence"/>
</dbReference>
<gene>
    <name evidence="1" type="ORF">GCM10025772_17230</name>
</gene>
<evidence type="ECO:0000313" key="1">
    <source>
        <dbReference type="EMBL" id="GAA5191094.1"/>
    </source>
</evidence>
<organism evidence="1 2">
    <name type="scientific">Ferrimonas gelatinilytica</name>
    <dbReference type="NCBI Taxonomy" id="1255257"/>
    <lineage>
        <taxon>Bacteria</taxon>
        <taxon>Pseudomonadati</taxon>
        <taxon>Pseudomonadota</taxon>
        <taxon>Gammaproteobacteria</taxon>
        <taxon>Alteromonadales</taxon>
        <taxon>Ferrimonadaceae</taxon>
        <taxon>Ferrimonas</taxon>
    </lineage>
</organism>
<proteinExistence type="predicted"/>
<protein>
    <recommendedName>
        <fullName evidence="3">Methyltransferase domain-containing protein</fullName>
    </recommendedName>
</protein>
<evidence type="ECO:0000313" key="2">
    <source>
        <dbReference type="Proteomes" id="UP001501600"/>
    </source>
</evidence>
<keyword evidence="2" id="KW-1185">Reference proteome</keyword>
<dbReference type="RefSeq" id="WP_345316652.1">
    <property type="nucleotide sequence ID" value="NZ_BAABLF010000009.1"/>
</dbReference>
<comment type="caution">
    <text evidence="1">The sequence shown here is derived from an EMBL/GenBank/DDBJ whole genome shotgun (WGS) entry which is preliminary data.</text>
</comment>
<reference evidence="2" key="1">
    <citation type="journal article" date="2019" name="Int. J. Syst. Evol. Microbiol.">
        <title>The Global Catalogue of Microorganisms (GCM) 10K type strain sequencing project: providing services to taxonomists for standard genome sequencing and annotation.</title>
        <authorList>
            <consortium name="The Broad Institute Genomics Platform"/>
            <consortium name="The Broad Institute Genome Sequencing Center for Infectious Disease"/>
            <person name="Wu L."/>
            <person name="Ma J."/>
        </authorList>
    </citation>
    <scope>NUCLEOTIDE SEQUENCE [LARGE SCALE GENOMIC DNA]</scope>
    <source>
        <strain evidence="2">JCM 18720</strain>
    </source>
</reference>
<dbReference type="InterPro" id="IPR029063">
    <property type="entry name" value="SAM-dependent_MTases_sf"/>
</dbReference>
<name>A0ABP9S420_9GAMM</name>
<evidence type="ECO:0008006" key="3">
    <source>
        <dbReference type="Google" id="ProtNLM"/>
    </source>
</evidence>